<keyword evidence="2" id="KW-0547">Nucleotide-binding</keyword>
<dbReference type="PANTHER" id="PTHR19211">
    <property type="entry name" value="ATP-BINDING TRANSPORT PROTEIN-RELATED"/>
    <property type="match status" value="1"/>
</dbReference>
<dbReference type="SMART" id="SM00382">
    <property type="entry name" value="AAA"/>
    <property type="match status" value="2"/>
</dbReference>
<feature type="domain" description="ABC transporter" evidence="4">
    <location>
        <begin position="2"/>
        <end position="253"/>
    </location>
</feature>
<dbReference type="SUPFAM" id="SSF52540">
    <property type="entry name" value="P-loop containing nucleoside triphosphate hydrolases"/>
    <property type="match status" value="2"/>
</dbReference>
<dbReference type="RefSeq" id="WP_338199710.1">
    <property type="nucleotide sequence ID" value="NZ_JAEKNR010000061.1"/>
</dbReference>
<accession>A0A934K512</accession>
<keyword evidence="3 5" id="KW-0067">ATP-binding</keyword>
<dbReference type="Pfam" id="PF12848">
    <property type="entry name" value="ABC_tran_Xtn"/>
    <property type="match status" value="1"/>
</dbReference>
<dbReference type="PROSITE" id="PS50893">
    <property type="entry name" value="ABC_TRANSPORTER_2"/>
    <property type="match status" value="2"/>
</dbReference>
<dbReference type="PROSITE" id="PS00211">
    <property type="entry name" value="ABC_TRANSPORTER_1"/>
    <property type="match status" value="2"/>
</dbReference>
<feature type="domain" description="ABC transporter" evidence="4">
    <location>
        <begin position="323"/>
        <end position="528"/>
    </location>
</feature>
<dbReference type="InterPro" id="IPR032781">
    <property type="entry name" value="ABC_tran_Xtn"/>
</dbReference>
<reference evidence="5" key="1">
    <citation type="submission" date="2020-10" db="EMBL/GenBank/DDBJ databases">
        <title>Ca. Dormibacterota MAGs.</title>
        <authorList>
            <person name="Montgomery K."/>
        </authorList>
    </citation>
    <scope>NUCLEOTIDE SEQUENCE [LARGE SCALE GENOMIC DNA]</scope>
    <source>
        <strain evidence="5">SC8812_S17_10</strain>
    </source>
</reference>
<keyword evidence="1" id="KW-0677">Repeat</keyword>
<evidence type="ECO:0000259" key="4">
    <source>
        <dbReference type="PROSITE" id="PS50893"/>
    </source>
</evidence>
<evidence type="ECO:0000256" key="1">
    <source>
        <dbReference type="ARBA" id="ARBA00022737"/>
    </source>
</evidence>
<dbReference type="PANTHER" id="PTHR19211:SF14">
    <property type="entry name" value="ATP-BINDING CASSETTE SUB-FAMILY F MEMBER 1"/>
    <property type="match status" value="1"/>
</dbReference>
<dbReference type="Proteomes" id="UP000612893">
    <property type="component" value="Unassembled WGS sequence"/>
</dbReference>
<dbReference type="InterPro" id="IPR003439">
    <property type="entry name" value="ABC_transporter-like_ATP-bd"/>
</dbReference>
<dbReference type="InterPro" id="IPR003593">
    <property type="entry name" value="AAA+_ATPase"/>
</dbReference>
<dbReference type="InterPro" id="IPR017871">
    <property type="entry name" value="ABC_transporter-like_CS"/>
</dbReference>
<proteinExistence type="predicted"/>
<dbReference type="InterPro" id="IPR050611">
    <property type="entry name" value="ABCF"/>
</dbReference>
<evidence type="ECO:0000313" key="6">
    <source>
        <dbReference type="Proteomes" id="UP000612893"/>
    </source>
</evidence>
<name>A0A934K512_9BACT</name>
<sequence length="528" mass="58076">MIRVEDLAVEVAGRRLVDGASFLLQPGDKAGLVGVNGAGKTSLLQVLAGESDAVQGQVSRRGSLAYMPQDPRPSQEGDAAALAYVLSGRGLDKAMTRLERLRLELEDEPSEKNVLKYAEAEEGFRAQGGYAADAEVRRIAAGLGLKPERVDASLEALSGGERRRVEMARVLFSRSDLLLLDEPTNHLDLEAKNWLMDFLRGHRGTVLVVSHDLELLDSAMTRVLHLDGGRLAEYRGTYSQYRKARAAEDQRQARTASRQQAEITRLKTLADVMRTQTAKRARTAHALDKRIERLRAVQTAPRGRERKVKIRFPEPPHMGRVALRAEGLGKHYDGPPVFRKVSFEVERGERLLVMGFNGAGKTSLLRVLAGEIIADEGLYSFGHGVQPGYYAQEHEGLVRGRDVLSHMRELSEAPEPQLRGLLGMFGLTGKKAMQDVATLSGGEKTRLALAMLVAGRHNLLLLDEPTNNLDPPSRAAVAQALAQWPGSMIVVSHDTDFVASLRPGRVLMMPEGQLDYWEDELIELVSLA</sequence>
<evidence type="ECO:0000256" key="2">
    <source>
        <dbReference type="ARBA" id="ARBA00022741"/>
    </source>
</evidence>
<dbReference type="GO" id="GO:0016887">
    <property type="term" value="F:ATP hydrolysis activity"/>
    <property type="evidence" value="ECO:0007669"/>
    <property type="project" value="InterPro"/>
</dbReference>
<dbReference type="Gene3D" id="3.40.50.300">
    <property type="entry name" value="P-loop containing nucleotide triphosphate hydrolases"/>
    <property type="match status" value="2"/>
</dbReference>
<dbReference type="Pfam" id="PF00005">
    <property type="entry name" value="ABC_tran"/>
    <property type="match status" value="2"/>
</dbReference>
<dbReference type="EMBL" id="JAEKNR010000061">
    <property type="protein sequence ID" value="MBJ7597467.1"/>
    <property type="molecule type" value="Genomic_DNA"/>
</dbReference>
<dbReference type="CDD" id="cd03221">
    <property type="entry name" value="ABCF_EF-3"/>
    <property type="match status" value="2"/>
</dbReference>
<dbReference type="FunFam" id="3.40.50.300:FF:000011">
    <property type="entry name" value="Putative ABC transporter ATP-binding component"/>
    <property type="match status" value="1"/>
</dbReference>
<protein>
    <submittedName>
        <fullName evidence="5">ABC-F family ATP-binding cassette domain-containing protein</fullName>
    </submittedName>
</protein>
<evidence type="ECO:0000256" key="3">
    <source>
        <dbReference type="ARBA" id="ARBA00022840"/>
    </source>
</evidence>
<dbReference type="InterPro" id="IPR027417">
    <property type="entry name" value="P-loop_NTPase"/>
</dbReference>
<keyword evidence="6" id="KW-1185">Reference proteome</keyword>
<dbReference type="GO" id="GO:0005524">
    <property type="term" value="F:ATP binding"/>
    <property type="evidence" value="ECO:0007669"/>
    <property type="project" value="UniProtKB-KW"/>
</dbReference>
<comment type="caution">
    <text evidence="5">The sequence shown here is derived from an EMBL/GenBank/DDBJ whole genome shotgun (WGS) entry which is preliminary data.</text>
</comment>
<dbReference type="AlphaFoldDB" id="A0A934K512"/>
<gene>
    <name evidence="5" type="ORF">JF922_05200</name>
</gene>
<organism evidence="5 6">
    <name type="scientific">Candidatus Nephthysia bennettiae</name>
    <dbReference type="NCBI Taxonomy" id="3127016"/>
    <lineage>
        <taxon>Bacteria</taxon>
        <taxon>Bacillati</taxon>
        <taxon>Candidatus Dormiibacterota</taxon>
        <taxon>Candidatus Dormibacteria</taxon>
        <taxon>Candidatus Dormibacterales</taxon>
        <taxon>Candidatus Dormibacteraceae</taxon>
        <taxon>Candidatus Nephthysia</taxon>
    </lineage>
</organism>
<evidence type="ECO:0000313" key="5">
    <source>
        <dbReference type="EMBL" id="MBJ7597467.1"/>
    </source>
</evidence>